<evidence type="ECO:0000313" key="3">
    <source>
        <dbReference type="EMBL" id="EMT68941.1"/>
    </source>
</evidence>
<evidence type="ECO:0000259" key="2">
    <source>
        <dbReference type="PROSITE" id="PS50097"/>
    </source>
</evidence>
<name>N1RU61_FUSC4</name>
<dbReference type="Proteomes" id="UP000016929">
    <property type="component" value="Unassembled WGS sequence"/>
</dbReference>
<gene>
    <name evidence="3" type="ORF">FOC4_g10005037</name>
</gene>
<dbReference type="STRING" id="1229665.N1RU61"/>
<dbReference type="Gene3D" id="3.30.710.10">
    <property type="entry name" value="Potassium Channel Kv1.1, Chain A"/>
    <property type="match status" value="1"/>
</dbReference>
<dbReference type="SUPFAM" id="SSF54695">
    <property type="entry name" value="POZ domain"/>
    <property type="match status" value="1"/>
</dbReference>
<accession>N1RU61</accession>
<evidence type="ECO:0000256" key="1">
    <source>
        <dbReference type="SAM" id="MobiDB-lite"/>
    </source>
</evidence>
<evidence type="ECO:0000313" key="4">
    <source>
        <dbReference type="Proteomes" id="UP000016929"/>
    </source>
</evidence>
<dbReference type="InterPro" id="IPR011333">
    <property type="entry name" value="SKP1/BTB/POZ_sf"/>
</dbReference>
<reference evidence="4" key="1">
    <citation type="submission" date="2012-09" db="EMBL/GenBank/DDBJ databases">
        <title>Genome sequencing and comparative transcriptomics of race 1 and race 4 of banana pathogen: Fusarium oxysporum f. sp. cubense.</title>
        <authorList>
            <person name="Fang X."/>
            <person name="Huang J."/>
        </authorList>
    </citation>
    <scope>NUCLEOTIDE SEQUENCE [LARGE SCALE GENOMIC DNA]</scope>
    <source>
        <strain evidence="4">race 4</strain>
    </source>
</reference>
<dbReference type="AlphaFoldDB" id="N1RU61"/>
<dbReference type="PANTHER" id="PTHR47843">
    <property type="entry name" value="BTB DOMAIN-CONTAINING PROTEIN-RELATED"/>
    <property type="match status" value="1"/>
</dbReference>
<sequence>MKGANNTAKLGTWDKPVPIDSYRDRIHNELWEFKTFNCHPDYQDFSVEEHRLEDYKYGKGRNAAHIVNSNAESLFAPNSEVLTKKTLQGSGVEIQVGTKPPSPSWDETKSFNTWCLPINLVSHYSPYLKEICSSNLQESNNRIRLQDHQPDVFGLFVEWMYYGSYDYSSLALISNADAKCWALGDKLRSLEFKNYSMRRIYEQHTRPILGRTMTRDDVQYAWDNTAPGSKLRNFYMNFVVEHFGSPAKLLGSSTDWDTFLQSQSEIRIPLLEKFRKSTFSPSRVGSIDEYLEPNMGKGEPIPLTTIAKAGKAPVFNFNEKPEGQKSSPQQREPFQLASRTKNYEGAALKFGWKFGESVTNSASPSIKTVQPKQDSPSELNAEPILGHANQCITSVGKSDDVNKSPGARKETETAKGGTDNNKKSGLGEAST</sequence>
<dbReference type="OrthoDB" id="1022638at2759"/>
<dbReference type="Pfam" id="PF00651">
    <property type="entry name" value="BTB"/>
    <property type="match status" value="1"/>
</dbReference>
<organism evidence="3 4">
    <name type="scientific">Fusarium oxysporum f. sp. cubense (strain race 4)</name>
    <name type="common">Panama disease fungus</name>
    <dbReference type="NCBI Taxonomy" id="2502994"/>
    <lineage>
        <taxon>Eukaryota</taxon>
        <taxon>Fungi</taxon>
        <taxon>Dikarya</taxon>
        <taxon>Ascomycota</taxon>
        <taxon>Pezizomycotina</taxon>
        <taxon>Sordariomycetes</taxon>
        <taxon>Hypocreomycetidae</taxon>
        <taxon>Hypocreales</taxon>
        <taxon>Nectriaceae</taxon>
        <taxon>Fusarium</taxon>
        <taxon>Fusarium oxysporum species complex</taxon>
    </lineage>
</organism>
<dbReference type="CDD" id="cd18186">
    <property type="entry name" value="BTB_POZ_ZBTB_KLHL-like"/>
    <property type="match status" value="1"/>
</dbReference>
<reference evidence="4" key="2">
    <citation type="journal article" date="2014" name="PLoS ONE">
        <title>Genome and Transcriptome Analysis of the Fungal Pathogen Fusarium oxysporum f. sp. cubense Causing Banana Vascular Wilt Disease.</title>
        <authorList>
            <person name="Guo L."/>
            <person name="Han L."/>
            <person name="Yang L."/>
            <person name="Zeng H."/>
            <person name="Fan D."/>
            <person name="Zhu Y."/>
            <person name="Feng Y."/>
            <person name="Wang G."/>
            <person name="Peng C."/>
            <person name="Jiang X."/>
            <person name="Zhou D."/>
            <person name="Ni P."/>
            <person name="Liang C."/>
            <person name="Liu L."/>
            <person name="Wang J."/>
            <person name="Mao C."/>
            <person name="Fang X."/>
            <person name="Peng M."/>
            <person name="Huang J."/>
        </authorList>
    </citation>
    <scope>NUCLEOTIDE SEQUENCE [LARGE SCALE GENOMIC DNA]</scope>
    <source>
        <strain evidence="4">race 4</strain>
    </source>
</reference>
<feature type="compositionally biased region" description="Basic and acidic residues" evidence="1">
    <location>
        <begin position="397"/>
        <end position="413"/>
    </location>
</feature>
<dbReference type="InterPro" id="IPR000210">
    <property type="entry name" value="BTB/POZ_dom"/>
</dbReference>
<feature type="domain" description="BTB" evidence="2">
    <location>
        <begin position="120"/>
        <end position="169"/>
    </location>
</feature>
<feature type="region of interest" description="Disordered" evidence="1">
    <location>
        <begin position="360"/>
        <end position="431"/>
    </location>
</feature>
<feature type="compositionally biased region" description="Polar residues" evidence="1">
    <location>
        <begin position="360"/>
        <end position="378"/>
    </location>
</feature>
<proteinExistence type="predicted"/>
<dbReference type="PROSITE" id="PS50097">
    <property type="entry name" value="BTB"/>
    <property type="match status" value="1"/>
</dbReference>
<protein>
    <recommendedName>
        <fullName evidence="2">BTB domain-containing protein</fullName>
    </recommendedName>
</protein>
<dbReference type="HOGENOM" id="CLU_052198_0_0_1"/>
<dbReference type="EMBL" id="KB726480">
    <property type="protein sequence ID" value="EMT68941.1"/>
    <property type="molecule type" value="Genomic_DNA"/>
</dbReference>
<keyword evidence="4" id="KW-1185">Reference proteome</keyword>